<accession>A0A814EVG3</accession>
<dbReference type="GO" id="GO:0005737">
    <property type="term" value="C:cytoplasm"/>
    <property type="evidence" value="ECO:0007669"/>
    <property type="project" value="TreeGrafter"/>
</dbReference>
<dbReference type="Gene3D" id="2.60.120.620">
    <property type="entry name" value="q2cbj1_9rhob like domain"/>
    <property type="match status" value="1"/>
</dbReference>
<evidence type="ECO:0000313" key="1">
    <source>
        <dbReference type="EMBL" id="CAF0972622.1"/>
    </source>
</evidence>
<dbReference type="GO" id="GO:0006449">
    <property type="term" value="P:regulation of translational termination"/>
    <property type="evidence" value="ECO:0007669"/>
    <property type="project" value="TreeGrafter"/>
</dbReference>
<sequence>MSSTEKKPRLVSVNSILTDNDSIKRFRDAYTSQLPIHEKVIRLEHEPFSYCTIDDFVLDKNVDQFCNQLINELNNIKMNQKNNDLYKFQQSDDLTYVTLPAIEQIKFQRLAGTSN</sequence>
<comment type="caution">
    <text evidence="1">The sequence shown here is derived from an EMBL/GenBank/DDBJ whole genome shotgun (WGS) entry which is preliminary data.</text>
</comment>
<protein>
    <submittedName>
        <fullName evidence="1">Uncharacterized protein</fullName>
    </submittedName>
</protein>
<dbReference type="PANTHER" id="PTHR12117">
    <property type="entry name" value="HISTONE ACETYLTRANSFERASE COMPLEX"/>
    <property type="match status" value="1"/>
</dbReference>
<dbReference type="GO" id="GO:0031543">
    <property type="term" value="F:peptidyl-proline dioxygenase activity"/>
    <property type="evidence" value="ECO:0007669"/>
    <property type="project" value="TreeGrafter"/>
</dbReference>
<gene>
    <name evidence="1" type="ORF">SEV965_LOCUS9326</name>
</gene>
<name>A0A814EVG3_9BILA</name>
<dbReference type="AlphaFoldDB" id="A0A814EVG3"/>
<organism evidence="1 2">
    <name type="scientific">Rotaria sordida</name>
    <dbReference type="NCBI Taxonomy" id="392033"/>
    <lineage>
        <taxon>Eukaryota</taxon>
        <taxon>Metazoa</taxon>
        <taxon>Spiralia</taxon>
        <taxon>Gnathifera</taxon>
        <taxon>Rotifera</taxon>
        <taxon>Eurotatoria</taxon>
        <taxon>Bdelloidea</taxon>
        <taxon>Philodinida</taxon>
        <taxon>Philodinidae</taxon>
        <taxon>Rotaria</taxon>
    </lineage>
</organism>
<reference evidence="1" key="1">
    <citation type="submission" date="2021-02" db="EMBL/GenBank/DDBJ databases">
        <authorList>
            <person name="Nowell W R."/>
        </authorList>
    </citation>
    <scope>NUCLEOTIDE SEQUENCE</scope>
</reference>
<dbReference type="Proteomes" id="UP000663889">
    <property type="component" value="Unassembled WGS sequence"/>
</dbReference>
<dbReference type="EMBL" id="CAJNOU010000361">
    <property type="protein sequence ID" value="CAF0972622.1"/>
    <property type="molecule type" value="Genomic_DNA"/>
</dbReference>
<dbReference type="PANTHER" id="PTHR12117:SF0">
    <property type="entry name" value="PROLYL 3-HYDROXYLASE OGFOD1"/>
    <property type="match status" value="1"/>
</dbReference>
<proteinExistence type="predicted"/>
<dbReference type="InterPro" id="IPR051842">
    <property type="entry name" value="uS12_prolyl_hydroxylase"/>
</dbReference>
<evidence type="ECO:0000313" key="2">
    <source>
        <dbReference type="Proteomes" id="UP000663889"/>
    </source>
</evidence>